<feature type="transmembrane region" description="Helical" evidence="1">
    <location>
        <begin position="265"/>
        <end position="282"/>
    </location>
</feature>
<feature type="transmembrane region" description="Helical" evidence="1">
    <location>
        <begin position="116"/>
        <end position="135"/>
    </location>
</feature>
<sequence length="445" mass="47988">MELLVLLFVSQIDSNKFSYETQIPFDAEAQVYEIDSALGHKIEFFKDYKGLKKALLFLQPDSSHIIEIYSEKNGGIVKERVRIEPEIIDQIQQEIALIKIREPLKTGYDRSGYRDFLGSSFVFAYAVQAPLMVMALSPDDYHTGVAIYMLSSASGFVIPLILTRNCDISKAHAQIFLLGGIHGGYIAGALSGIAGVDVFEGPGALFTVTGSITGEYLGFQSADKFDLSLGRGNTIFAIGDFTGATSTGLLSLFDNWSNPSFNYKHYLATSIAGLGIGLYAGTKLTENLNLGDGDPSIFANCGIVGGAILPALLSWFDNKEGIISGKMYISAGISGLGLGSILGYRIIKEKDFTESEGNIIVLGGIAGALTGLGMVYLAKIKDSRAYYTGMLIGDIAGALATASFIKVGESNKHSQIHLHPESIFGLCLYSINRTPFRTQLITLRI</sequence>
<keyword evidence="1" id="KW-1133">Transmembrane helix</keyword>
<feature type="transmembrane region" description="Helical" evidence="1">
    <location>
        <begin position="359"/>
        <end position="378"/>
    </location>
</feature>
<accession>A0A7C4TAR8</accession>
<dbReference type="EMBL" id="DTGZ01000038">
    <property type="protein sequence ID" value="HGV97047.1"/>
    <property type="molecule type" value="Genomic_DNA"/>
</dbReference>
<reference evidence="2" key="1">
    <citation type="journal article" date="2020" name="mSystems">
        <title>Genome- and Community-Level Interaction Insights into Carbon Utilization and Element Cycling Functions of Hydrothermarchaeota in Hydrothermal Sediment.</title>
        <authorList>
            <person name="Zhou Z."/>
            <person name="Liu Y."/>
            <person name="Xu W."/>
            <person name="Pan J."/>
            <person name="Luo Z.H."/>
            <person name="Li M."/>
        </authorList>
    </citation>
    <scope>NUCLEOTIDE SEQUENCE [LARGE SCALE GENOMIC DNA]</scope>
    <source>
        <strain evidence="2">SpSt-774</strain>
    </source>
</reference>
<comment type="caution">
    <text evidence="2">The sequence shown here is derived from an EMBL/GenBank/DDBJ whole genome shotgun (WGS) entry which is preliminary data.</text>
</comment>
<dbReference type="AlphaFoldDB" id="A0A7C4TAR8"/>
<protein>
    <submittedName>
        <fullName evidence="2">Uncharacterized protein</fullName>
    </submittedName>
</protein>
<proteinExistence type="predicted"/>
<keyword evidence="1" id="KW-0812">Transmembrane</keyword>
<evidence type="ECO:0000313" key="2">
    <source>
        <dbReference type="EMBL" id="HGV97047.1"/>
    </source>
</evidence>
<feature type="transmembrane region" description="Helical" evidence="1">
    <location>
        <begin position="328"/>
        <end position="347"/>
    </location>
</feature>
<feature type="transmembrane region" description="Helical" evidence="1">
    <location>
        <begin position="175"/>
        <end position="196"/>
    </location>
</feature>
<feature type="transmembrane region" description="Helical" evidence="1">
    <location>
        <begin position="297"/>
        <end position="316"/>
    </location>
</feature>
<name>A0A7C4TAR8_UNCW3</name>
<evidence type="ECO:0000256" key="1">
    <source>
        <dbReference type="SAM" id="Phobius"/>
    </source>
</evidence>
<organism evidence="2">
    <name type="scientific">candidate division WOR-3 bacterium</name>
    <dbReference type="NCBI Taxonomy" id="2052148"/>
    <lineage>
        <taxon>Bacteria</taxon>
        <taxon>Bacteria division WOR-3</taxon>
    </lineage>
</organism>
<keyword evidence="1" id="KW-0472">Membrane</keyword>
<gene>
    <name evidence="2" type="ORF">ENV60_01975</name>
</gene>
<feature type="transmembrane region" description="Helical" evidence="1">
    <location>
        <begin position="234"/>
        <end position="253"/>
    </location>
</feature>
<feature type="transmembrane region" description="Helical" evidence="1">
    <location>
        <begin position="141"/>
        <end position="163"/>
    </location>
</feature>